<keyword evidence="1" id="KW-1133">Transmembrane helix</keyword>
<feature type="transmembrane region" description="Helical" evidence="1">
    <location>
        <begin position="137"/>
        <end position="163"/>
    </location>
</feature>
<feature type="transmembrane region" description="Helical" evidence="1">
    <location>
        <begin position="169"/>
        <end position="190"/>
    </location>
</feature>
<protein>
    <recommendedName>
        <fullName evidence="4">Inner membrane protein yeeR</fullName>
    </recommendedName>
</protein>
<feature type="transmembrane region" description="Helical" evidence="1">
    <location>
        <begin position="684"/>
        <end position="708"/>
    </location>
</feature>
<evidence type="ECO:0000313" key="2">
    <source>
        <dbReference type="EMBL" id="MDF3832724.1"/>
    </source>
</evidence>
<dbReference type="EMBL" id="JARJLM010000128">
    <property type="protein sequence ID" value="MDF3832724.1"/>
    <property type="molecule type" value="Genomic_DNA"/>
</dbReference>
<comment type="caution">
    <text evidence="2">The sequence shown here is derived from an EMBL/GenBank/DDBJ whole genome shotgun (WGS) entry which is preliminary data.</text>
</comment>
<dbReference type="RefSeq" id="WP_276264270.1">
    <property type="nucleotide sequence ID" value="NZ_JARJLM010000128.1"/>
</dbReference>
<keyword evidence="1" id="KW-0472">Membrane</keyword>
<keyword evidence="1" id="KW-0812">Transmembrane</keyword>
<organism evidence="2 3">
    <name type="scientific">Cupriavidus basilensis</name>
    <dbReference type="NCBI Taxonomy" id="68895"/>
    <lineage>
        <taxon>Bacteria</taxon>
        <taxon>Pseudomonadati</taxon>
        <taxon>Pseudomonadota</taxon>
        <taxon>Betaproteobacteria</taxon>
        <taxon>Burkholderiales</taxon>
        <taxon>Burkholderiaceae</taxon>
        <taxon>Cupriavidus</taxon>
    </lineage>
</organism>
<sequence length="847" mass="90772">MLQIIIGFFLLCMALALLGKIVPLALKIAAALAGIALAVVVGVPVAIGMGIERLARKNNRRPMASGIAMVIGCAVAVWVAYDGYGWISGLGIDSLKYLVPALLPILIHVQHKRRLAAERDGLEISLPAQKADLTYQLFFSAISLWLFSVIVQAFFPALVTLVFSRSSTVWWFDLGYCVASCLVMVAAIVFEKGYADVIRGIKTTIAGNKKALNLTATIAALHKGSSQVDADDVETIVLGVANVANNAGLVELFELCGEIWLFDKACHDTALTQYRALLEQELRHHRDVARQRIGDYFPVPQAEAQDYFDRYLDFVEQCDFDDGSYIVTHGRKDELNCCSSCGLVREHGGARNDEWYCSPICHETEQICTSIKDKPLSEFLSDASSTGFLVIEMGGAWSQNHKMVAAGGQGHGFAAERANTMHDRLAGKSAKVIGDDNAKNGADRLVNGQEIQTKYCSTGARSIGSAFDNKGDGTFRYFDSDGKPMPIEVPRDQYDQAVKTMKGKIEQGKVPGVTDPAQAKDLVVKGHLTYEQAKSITRFGTFDSVKYDVQEGAIVSIGAGGISFAVTATISYLNTNDTKKSLQAACIQGGKTFGKTLVVYVGTQQLHRLATVQAAVKYIEVGRISKPMAEALQKSMGVSSRNQLNHALRGTVVASLVIVAVSSGPDLLKMIRGCMSGAQFTKNLAVTASSTAGGAVGAIAGGAIGASFGPVGIWVGKFAGGFIGGAIAGTVTNSIAKSLMKEDGERMLEIVQRQVEYLAVLFMLTEREVESLSANLNNVITAKALEVMYASTSHKAFANMLVKPVVVGIVKQRPVLSYDVNDVLESFDGKPLISNAANDEMLAEAAA</sequence>
<feature type="transmembrane region" description="Helical" evidence="1">
    <location>
        <begin position="714"/>
        <end position="736"/>
    </location>
</feature>
<keyword evidence="3" id="KW-1185">Reference proteome</keyword>
<evidence type="ECO:0000256" key="1">
    <source>
        <dbReference type="SAM" id="Phobius"/>
    </source>
</evidence>
<feature type="transmembrane region" description="Helical" evidence="1">
    <location>
        <begin position="553"/>
        <end position="573"/>
    </location>
</feature>
<dbReference type="Proteomes" id="UP001216674">
    <property type="component" value="Unassembled WGS sequence"/>
</dbReference>
<proteinExistence type="predicted"/>
<feature type="transmembrane region" description="Helical" evidence="1">
    <location>
        <begin position="29"/>
        <end position="51"/>
    </location>
</feature>
<name>A0ABT6AJE2_9BURK</name>
<gene>
    <name evidence="2" type="ORF">P3W85_07155</name>
</gene>
<accession>A0ABT6AJE2</accession>
<reference evidence="2 3" key="1">
    <citation type="submission" date="2023-03" db="EMBL/GenBank/DDBJ databases">
        <title>Draft assemblies of triclosan tolerant bacteria isolated from returned activated sludge.</title>
        <authorList>
            <person name="Van Hamelsveld S."/>
        </authorList>
    </citation>
    <scope>NUCLEOTIDE SEQUENCE [LARGE SCALE GENOMIC DNA]</scope>
    <source>
        <strain evidence="2 3">GW210010_S58</strain>
    </source>
</reference>
<evidence type="ECO:0008006" key="4">
    <source>
        <dbReference type="Google" id="ProtNLM"/>
    </source>
</evidence>
<evidence type="ECO:0000313" key="3">
    <source>
        <dbReference type="Proteomes" id="UP001216674"/>
    </source>
</evidence>
<feature type="transmembrane region" description="Helical" evidence="1">
    <location>
        <begin position="63"/>
        <end position="81"/>
    </location>
</feature>